<sequence>FPVSLPDHFIKDSLSRNYLQEGRHKLRFCKKQMIKTLKSVVRKEQTKNLKVPRYHLILKVHRGQKNNQRLLIAGRCIWNPGIENFNIYYFRNSNLFAFSRVYHVFLE</sequence>
<reference evidence="2" key="1">
    <citation type="submission" date="2025-08" db="UniProtKB">
        <authorList>
            <consortium name="Ensembl"/>
        </authorList>
    </citation>
    <scope>IDENTIFICATION</scope>
</reference>
<dbReference type="Gene3D" id="3.30.1140.40">
    <property type="entry name" value="Tctex-1"/>
    <property type="match status" value="1"/>
</dbReference>
<dbReference type="Proteomes" id="UP000694722">
    <property type="component" value="Unplaced"/>
</dbReference>
<protein>
    <submittedName>
        <fullName evidence="2">Uncharacterized protein</fullName>
    </submittedName>
</protein>
<evidence type="ECO:0000256" key="1">
    <source>
        <dbReference type="ARBA" id="ARBA00005361"/>
    </source>
</evidence>
<accession>A0A8D1DA33</accession>
<dbReference type="AlphaFoldDB" id="A0A8D1DA33"/>
<evidence type="ECO:0000313" key="3">
    <source>
        <dbReference type="Proteomes" id="UP000694722"/>
    </source>
</evidence>
<name>A0A8D1DA33_PIG</name>
<evidence type="ECO:0000313" key="2">
    <source>
        <dbReference type="Ensembl" id="ENSSSCP00040003868.1"/>
    </source>
</evidence>
<dbReference type="Pfam" id="PF03645">
    <property type="entry name" value="Tctex-1"/>
    <property type="match status" value="1"/>
</dbReference>
<dbReference type="Ensembl" id="ENSSSCT00040009867.1">
    <property type="protein sequence ID" value="ENSSSCP00040003868.1"/>
    <property type="gene ID" value="ENSSSCG00040007465.1"/>
</dbReference>
<dbReference type="InterPro" id="IPR005334">
    <property type="entry name" value="Tctex-1-like"/>
</dbReference>
<dbReference type="InterPro" id="IPR038586">
    <property type="entry name" value="Tctex-1-like_sf"/>
</dbReference>
<comment type="similarity">
    <text evidence="1">Belongs to the dynein light chain Tctex-type family.</text>
</comment>
<organism evidence="2 3">
    <name type="scientific">Sus scrofa</name>
    <name type="common">Pig</name>
    <dbReference type="NCBI Taxonomy" id="9823"/>
    <lineage>
        <taxon>Eukaryota</taxon>
        <taxon>Metazoa</taxon>
        <taxon>Chordata</taxon>
        <taxon>Craniata</taxon>
        <taxon>Vertebrata</taxon>
        <taxon>Euteleostomi</taxon>
        <taxon>Mammalia</taxon>
        <taxon>Eutheria</taxon>
        <taxon>Laurasiatheria</taxon>
        <taxon>Artiodactyla</taxon>
        <taxon>Suina</taxon>
        <taxon>Suidae</taxon>
        <taxon>Sus</taxon>
    </lineage>
</organism>
<proteinExistence type="inferred from homology"/>